<name>A0ABW8YMT4_9SPHN</name>
<keyword evidence="2" id="KW-0732">Signal</keyword>
<dbReference type="Proteomes" id="UP001629244">
    <property type="component" value="Unassembled WGS sequence"/>
</dbReference>
<sequence>MNLSRRTLIAATAATATLPATAAPRRSMRRIATEEGFSTPELIDAIDAYMATRGDEEPGLKAMIGGGKYPRWPRLLDPEVRLKDMARSGVDMQVIMVNSPGVQIFDPAQGTELARSINDRALSWMRRWPDKFAPLAAIAPQAPARAAQELERTVRAGLKGAVVNSHTKGRYLDERDYWPIFEAAQALDVPIYIHPRDPAPPALPAYAARGLEGAVWGYAAETSLHVLRLIMAGVFDAFPRLRIVIGHNGEAIPFYLDRIDNRYRVMHGGGLGPLKRSPATVFRENFWITTSGTNWSPAVRSCQEILGADRVLFAVDYPFEDEDDAVAKAAAIPMSRADAALFFHRNAERVFKLKP</sequence>
<dbReference type="SUPFAM" id="SSF51556">
    <property type="entry name" value="Metallo-dependent hydrolases"/>
    <property type="match status" value="1"/>
</dbReference>
<comment type="caution">
    <text evidence="4">The sequence shown here is derived from an EMBL/GenBank/DDBJ whole genome shotgun (WGS) entry which is preliminary data.</text>
</comment>
<feature type="signal peptide" evidence="2">
    <location>
        <begin position="1"/>
        <end position="22"/>
    </location>
</feature>
<dbReference type="InterPro" id="IPR006680">
    <property type="entry name" value="Amidohydro-rel"/>
</dbReference>
<dbReference type="Gene3D" id="3.20.20.140">
    <property type="entry name" value="Metal-dependent hydrolases"/>
    <property type="match status" value="1"/>
</dbReference>
<accession>A0ABW8YMT4</accession>
<proteinExistence type="predicted"/>
<evidence type="ECO:0000313" key="5">
    <source>
        <dbReference type="Proteomes" id="UP001629244"/>
    </source>
</evidence>
<dbReference type="PANTHER" id="PTHR21240">
    <property type="entry name" value="2-AMINO-3-CARBOXYLMUCONATE-6-SEMIALDEHYDE DECARBOXYLASE"/>
    <property type="match status" value="1"/>
</dbReference>
<evidence type="ECO:0000256" key="1">
    <source>
        <dbReference type="ARBA" id="ARBA00023239"/>
    </source>
</evidence>
<keyword evidence="1" id="KW-0456">Lyase</keyword>
<dbReference type="PROSITE" id="PS51318">
    <property type="entry name" value="TAT"/>
    <property type="match status" value="1"/>
</dbReference>
<evidence type="ECO:0000256" key="2">
    <source>
        <dbReference type="SAM" id="SignalP"/>
    </source>
</evidence>
<dbReference type="InterPro" id="IPR032466">
    <property type="entry name" value="Metal_Hydrolase"/>
</dbReference>
<gene>
    <name evidence="4" type="ORF">ABS767_05555</name>
</gene>
<feature type="domain" description="Amidohydrolase-related" evidence="3">
    <location>
        <begin position="73"/>
        <end position="353"/>
    </location>
</feature>
<dbReference type="RefSeq" id="WP_408077362.1">
    <property type="nucleotide sequence ID" value="NZ_JBELQC010000001.1"/>
</dbReference>
<organism evidence="4 5">
    <name type="scientific">Sphingomonas plantiphila</name>
    <dbReference type="NCBI Taxonomy" id="3163295"/>
    <lineage>
        <taxon>Bacteria</taxon>
        <taxon>Pseudomonadati</taxon>
        <taxon>Pseudomonadota</taxon>
        <taxon>Alphaproteobacteria</taxon>
        <taxon>Sphingomonadales</taxon>
        <taxon>Sphingomonadaceae</taxon>
        <taxon>Sphingomonas</taxon>
    </lineage>
</organism>
<keyword evidence="5" id="KW-1185">Reference proteome</keyword>
<dbReference type="EMBL" id="JBELQC010000001">
    <property type="protein sequence ID" value="MFL9840423.1"/>
    <property type="molecule type" value="Genomic_DNA"/>
</dbReference>
<evidence type="ECO:0000259" key="3">
    <source>
        <dbReference type="Pfam" id="PF04909"/>
    </source>
</evidence>
<dbReference type="Pfam" id="PF04909">
    <property type="entry name" value="Amidohydro_2"/>
    <property type="match status" value="1"/>
</dbReference>
<reference evidence="4 5" key="1">
    <citation type="submission" date="2024-06" db="EMBL/GenBank/DDBJ databases">
        <authorList>
            <person name="Kaempfer P."/>
            <person name="Viver T."/>
        </authorList>
    </citation>
    <scope>NUCLEOTIDE SEQUENCE [LARGE SCALE GENOMIC DNA]</scope>
    <source>
        <strain evidence="4 5">ST-64</strain>
    </source>
</reference>
<dbReference type="PANTHER" id="PTHR21240:SF30">
    <property type="entry name" value="AMIDOHYDROLASE-RELATED DOMAIN-CONTAINING PROTEIN-RELATED"/>
    <property type="match status" value="1"/>
</dbReference>
<protein>
    <submittedName>
        <fullName evidence="4">Amidohydrolase family protein</fullName>
    </submittedName>
</protein>
<evidence type="ECO:0000313" key="4">
    <source>
        <dbReference type="EMBL" id="MFL9840423.1"/>
    </source>
</evidence>
<dbReference type="InterPro" id="IPR006311">
    <property type="entry name" value="TAT_signal"/>
</dbReference>
<dbReference type="InterPro" id="IPR032465">
    <property type="entry name" value="ACMSD"/>
</dbReference>
<feature type="chain" id="PRO_5045066404" evidence="2">
    <location>
        <begin position="23"/>
        <end position="355"/>
    </location>
</feature>